<protein>
    <recommendedName>
        <fullName evidence="5">Bacterial Ig-like domain-containing protein</fullName>
    </recommendedName>
</protein>
<proteinExistence type="predicted"/>
<gene>
    <name evidence="3" type="ORF">US11_C0001G0149</name>
</gene>
<dbReference type="GO" id="GO:0003993">
    <property type="term" value="F:acid phosphatase activity"/>
    <property type="evidence" value="ECO:0007669"/>
    <property type="project" value="InterPro"/>
</dbReference>
<evidence type="ECO:0000256" key="1">
    <source>
        <dbReference type="SAM" id="MobiDB-lite"/>
    </source>
</evidence>
<accession>A0A0G0EM51</accession>
<feature type="transmembrane region" description="Helical" evidence="2">
    <location>
        <begin position="422"/>
        <end position="441"/>
    </location>
</feature>
<evidence type="ECO:0000313" key="3">
    <source>
        <dbReference type="EMBL" id="KKQ02190.1"/>
    </source>
</evidence>
<dbReference type="Proteomes" id="UP000034344">
    <property type="component" value="Unassembled WGS sequence"/>
</dbReference>
<organism evidence="3 4">
    <name type="scientific">Candidatus Roizmanbacteria bacterium GW2011_GWA2_36_23</name>
    <dbReference type="NCBI Taxonomy" id="1618480"/>
    <lineage>
        <taxon>Bacteria</taxon>
        <taxon>Candidatus Roizmaniibacteriota</taxon>
    </lineage>
</organism>
<dbReference type="GO" id="GO:0046872">
    <property type="term" value="F:metal ion binding"/>
    <property type="evidence" value="ECO:0007669"/>
    <property type="project" value="InterPro"/>
</dbReference>
<dbReference type="STRING" id="1618480.US11_C0001G0149"/>
<dbReference type="Gene3D" id="2.60.40.380">
    <property type="entry name" value="Purple acid phosphatase-like, N-terminal"/>
    <property type="match status" value="1"/>
</dbReference>
<keyword evidence="2" id="KW-0472">Membrane</keyword>
<evidence type="ECO:0000313" key="4">
    <source>
        <dbReference type="Proteomes" id="UP000034344"/>
    </source>
</evidence>
<feature type="region of interest" description="Disordered" evidence="1">
    <location>
        <begin position="368"/>
        <end position="393"/>
    </location>
</feature>
<comment type="caution">
    <text evidence="3">The sequence shown here is derived from an EMBL/GenBank/DDBJ whole genome shotgun (WGS) entry which is preliminary data.</text>
</comment>
<reference evidence="3 4" key="1">
    <citation type="journal article" date="2015" name="Nature">
        <title>rRNA introns, odd ribosomes, and small enigmatic genomes across a large radiation of phyla.</title>
        <authorList>
            <person name="Brown C.T."/>
            <person name="Hug L.A."/>
            <person name="Thomas B.C."/>
            <person name="Sharon I."/>
            <person name="Castelle C.J."/>
            <person name="Singh A."/>
            <person name="Wilkins M.J."/>
            <person name="Williams K.H."/>
            <person name="Banfield J.F."/>
        </authorList>
    </citation>
    <scope>NUCLEOTIDE SEQUENCE [LARGE SCALE GENOMIC DNA]</scope>
</reference>
<keyword evidence="2" id="KW-0812">Transmembrane</keyword>
<evidence type="ECO:0008006" key="5">
    <source>
        <dbReference type="Google" id="ProtNLM"/>
    </source>
</evidence>
<evidence type="ECO:0000256" key="2">
    <source>
        <dbReference type="SAM" id="Phobius"/>
    </source>
</evidence>
<dbReference type="AlphaFoldDB" id="A0A0G0EM51"/>
<dbReference type="EMBL" id="LBRS01000001">
    <property type="protein sequence ID" value="KKQ02190.1"/>
    <property type="molecule type" value="Genomic_DNA"/>
</dbReference>
<feature type="transmembrane region" description="Helical" evidence="2">
    <location>
        <begin position="16"/>
        <end position="35"/>
    </location>
</feature>
<dbReference type="InterPro" id="IPR008963">
    <property type="entry name" value="Purple_acid_Pase-like_N"/>
</dbReference>
<dbReference type="SUPFAM" id="SSF49363">
    <property type="entry name" value="Purple acid phosphatase, N-terminal domain"/>
    <property type="match status" value="1"/>
</dbReference>
<name>A0A0G0EM51_9BACT</name>
<keyword evidence="2" id="KW-1133">Transmembrane helix</keyword>
<sequence length="442" mass="48660">MTYSDLYIKKPKKIPFLLGTLFVIMIVGFFIKVFSGSSLPSQASKKRVTRLEIANLALNQAAIFWQTDTRETGWIIYGEKENSLTNISIDERDMQNKKNAYVNHYAVLRNLKENTKIYFKIVSGNSLISGNQNAPFFFRTPARLENSQIVNPAYGKVIQNNGLPLANAAVIVSLKESFSLLSFTKASGEWLVPMNFILNKNDYRIKPLSAKEKITIEIISEDQIVSRIETNLGNVSPLPQTSIIGKNYDFYSDNVLSATTSLPTILDTIDVIYPKEDALIPGYKPIIKGIMLPDSEALLTVEADTITYTSKIKSDNKGSWSMPIKQNLPMGRRLLIMKTKNKDGEEVILKRNFVIIGNQGQDAKVLGATNDDPTLSGTPSPAPTDSGIVKPTPTQSVYATTAPTQTTETIVPSAPVSGTSDYISLIGASAFIILGLGILFIF</sequence>